<dbReference type="Proteomes" id="UP000325211">
    <property type="component" value="Chromosome"/>
</dbReference>
<evidence type="ECO:0008006" key="3">
    <source>
        <dbReference type="Google" id="ProtNLM"/>
    </source>
</evidence>
<evidence type="ECO:0000313" key="2">
    <source>
        <dbReference type="Proteomes" id="UP000325211"/>
    </source>
</evidence>
<dbReference type="AlphaFoldDB" id="A0A5P2DB18"/>
<reference evidence="1 2" key="1">
    <citation type="submission" date="2018-05" db="EMBL/GenBank/DDBJ databases">
        <title>Streptomyces venezuelae.</title>
        <authorList>
            <person name="Kim W."/>
            <person name="Lee N."/>
            <person name="Cho B.-K."/>
        </authorList>
    </citation>
    <scope>NUCLEOTIDE SEQUENCE [LARGE SCALE GENOMIC DNA]</scope>
    <source>
        <strain evidence="1 2">ATCC 21782</strain>
    </source>
</reference>
<dbReference type="EMBL" id="CP029190">
    <property type="protein sequence ID" value="QES51933.1"/>
    <property type="molecule type" value="Genomic_DNA"/>
</dbReference>
<accession>A0A5P2DB18</accession>
<gene>
    <name evidence="1" type="ORF">DEJ50_32965</name>
</gene>
<organism evidence="1 2">
    <name type="scientific">Streptomyces venezuelae</name>
    <dbReference type="NCBI Taxonomy" id="54571"/>
    <lineage>
        <taxon>Bacteria</taxon>
        <taxon>Bacillati</taxon>
        <taxon>Actinomycetota</taxon>
        <taxon>Actinomycetes</taxon>
        <taxon>Kitasatosporales</taxon>
        <taxon>Streptomycetaceae</taxon>
        <taxon>Streptomyces</taxon>
    </lineage>
</organism>
<proteinExistence type="predicted"/>
<sequence length="175" mass="19542">MSKRDAEWAPTSISNPDCVPFIDPYRYKPQLPEVVQNFGSKERYEWGASTTLTAHLSPADAAKELDELRKAMQGCREFHIRGIASGNGSGTRMILTTVQAPAQGDGALAYNRTSWTDVSDINPDTAEIRTIERFTVVRVGSVIAEFRMSPSDSVEAMQFPLELMAPQIRRLHELR</sequence>
<name>A0A5P2DB18_STRVZ</name>
<evidence type="ECO:0000313" key="1">
    <source>
        <dbReference type="EMBL" id="QES51933.1"/>
    </source>
</evidence>
<protein>
    <recommendedName>
        <fullName evidence="3">PknH-like extracellular domain-containing protein</fullName>
    </recommendedName>
</protein>